<organism evidence="2 3">
    <name type="scientific">Sporothrix schenckii 1099-18</name>
    <dbReference type="NCBI Taxonomy" id="1397361"/>
    <lineage>
        <taxon>Eukaryota</taxon>
        <taxon>Fungi</taxon>
        <taxon>Dikarya</taxon>
        <taxon>Ascomycota</taxon>
        <taxon>Pezizomycotina</taxon>
        <taxon>Sordariomycetes</taxon>
        <taxon>Sordariomycetidae</taxon>
        <taxon>Ophiostomatales</taxon>
        <taxon>Ophiostomataceae</taxon>
        <taxon>Sporothrix</taxon>
    </lineage>
</organism>
<accession>A0A0F2LZZ1</accession>
<dbReference type="VEuPathDB" id="FungiDB:SPSK_01273"/>
<dbReference type="KEGG" id="ssck:SPSK_01273"/>
<gene>
    <name evidence="2" type="ORF">SPSK_01273</name>
</gene>
<sequence>MDMDSSVVDLSSSRLGARWTGDFQRTTDHGSRPNVAQIRRWDKMQCQNGVRQSTGPCIDAVFQLGQPSTERDGHVCRPGKKDKKAKKDNRTRETSDVSWGDNCFDCATCLSDFVLKRTNVLRGAELIGWNRKEETKPPSLQLRKREQRRNATRRCGEACAAFVCQKERT</sequence>
<dbReference type="EMBL" id="AXCR01000011">
    <property type="protein sequence ID" value="KJR81461.1"/>
    <property type="molecule type" value="Genomic_DNA"/>
</dbReference>
<dbReference type="GeneID" id="27663480"/>
<dbReference type="AlphaFoldDB" id="A0A0F2LZZ1"/>
<feature type="compositionally biased region" description="Basic residues" evidence="1">
    <location>
        <begin position="77"/>
        <end position="87"/>
    </location>
</feature>
<proteinExistence type="predicted"/>
<dbReference type="Proteomes" id="UP000033710">
    <property type="component" value="Unassembled WGS sequence"/>
</dbReference>
<comment type="caution">
    <text evidence="2">The sequence shown here is derived from an EMBL/GenBank/DDBJ whole genome shotgun (WGS) entry which is preliminary data.</text>
</comment>
<dbReference type="RefSeq" id="XP_016584137.1">
    <property type="nucleotide sequence ID" value="XM_016728203.1"/>
</dbReference>
<protein>
    <submittedName>
        <fullName evidence="2">Uncharacterized protein</fullName>
    </submittedName>
</protein>
<evidence type="ECO:0000313" key="3">
    <source>
        <dbReference type="Proteomes" id="UP000033710"/>
    </source>
</evidence>
<evidence type="ECO:0000256" key="1">
    <source>
        <dbReference type="SAM" id="MobiDB-lite"/>
    </source>
</evidence>
<feature type="region of interest" description="Disordered" evidence="1">
    <location>
        <begin position="68"/>
        <end position="95"/>
    </location>
</feature>
<name>A0A0F2LZZ1_SPOSC</name>
<reference evidence="2 3" key="1">
    <citation type="journal article" date="2014" name="BMC Genomics">
        <title>Comparative genomics of the major fungal agents of human and animal Sporotrichosis: Sporothrix schenckii and Sporothrix brasiliensis.</title>
        <authorList>
            <person name="Teixeira M.M."/>
            <person name="de Almeida L.G."/>
            <person name="Kubitschek-Barreira P."/>
            <person name="Alves F.L."/>
            <person name="Kioshima E.S."/>
            <person name="Abadio A.K."/>
            <person name="Fernandes L."/>
            <person name="Derengowski L.S."/>
            <person name="Ferreira K.S."/>
            <person name="Souza R.C."/>
            <person name="Ruiz J.C."/>
            <person name="de Andrade N.C."/>
            <person name="Paes H.C."/>
            <person name="Nicola A.M."/>
            <person name="Albuquerque P."/>
            <person name="Gerber A.L."/>
            <person name="Martins V.P."/>
            <person name="Peconick L.D."/>
            <person name="Neto A.V."/>
            <person name="Chaucanez C.B."/>
            <person name="Silva P.A."/>
            <person name="Cunha O.L."/>
            <person name="de Oliveira F.F."/>
            <person name="dos Santos T.C."/>
            <person name="Barros A.L."/>
            <person name="Soares M.A."/>
            <person name="de Oliveira L.M."/>
            <person name="Marini M.M."/>
            <person name="Villalobos-Duno H."/>
            <person name="Cunha M.M."/>
            <person name="de Hoog S."/>
            <person name="da Silveira J.F."/>
            <person name="Henrissat B."/>
            <person name="Nino-Vega G.A."/>
            <person name="Cisalpino P.S."/>
            <person name="Mora-Montes H.M."/>
            <person name="Almeida S.R."/>
            <person name="Stajich J.E."/>
            <person name="Lopes-Bezerra L.M."/>
            <person name="Vasconcelos A.T."/>
            <person name="Felipe M.S."/>
        </authorList>
    </citation>
    <scope>NUCLEOTIDE SEQUENCE [LARGE SCALE GENOMIC DNA]</scope>
    <source>
        <strain evidence="2 3">1099-18</strain>
    </source>
</reference>
<evidence type="ECO:0000313" key="2">
    <source>
        <dbReference type="EMBL" id="KJR81461.1"/>
    </source>
</evidence>
<reference evidence="2 3" key="2">
    <citation type="journal article" date="2015" name="Eukaryot. Cell">
        <title>Asexual propagation of a virulent clone complex in a human and feline outbreak of sporotrichosis.</title>
        <authorList>
            <person name="Teixeira Mde M."/>
            <person name="Rodrigues A.M."/>
            <person name="Tsui C.K."/>
            <person name="de Almeida L.G."/>
            <person name="Van Diepeningen A.D."/>
            <person name="van den Ende B.G."/>
            <person name="Fernandes G.F."/>
            <person name="Kano R."/>
            <person name="Hamelin R.C."/>
            <person name="Lopes-Bezerra L.M."/>
            <person name="Vasconcelos A.T."/>
            <person name="de Hoog S."/>
            <person name="de Camargo Z.P."/>
            <person name="Felipe M.S."/>
        </authorList>
    </citation>
    <scope>NUCLEOTIDE SEQUENCE [LARGE SCALE GENOMIC DNA]</scope>
    <source>
        <strain evidence="2 3">1099-18</strain>
    </source>
</reference>